<organism evidence="7 8">
    <name type="scientific">Marinomonas pollencensis</name>
    <dbReference type="NCBI Taxonomy" id="491954"/>
    <lineage>
        <taxon>Bacteria</taxon>
        <taxon>Pseudomonadati</taxon>
        <taxon>Pseudomonadota</taxon>
        <taxon>Gammaproteobacteria</taxon>
        <taxon>Oceanospirillales</taxon>
        <taxon>Oceanospirillaceae</taxon>
        <taxon>Marinomonas</taxon>
    </lineage>
</organism>
<dbReference type="GO" id="GO:0032259">
    <property type="term" value="P:methylation"/>
    <property type="evidence" value="ECO:0007669"/>
    <property type="project" value="UniProtKB-KW"/>
</dbReference>
<dbReference type="InterPro" id="IPR029063">
    <property type="entry name" value="SAM-dependent_MTases_sf"/>
</dbReference>
<protein>
    <recommendedName>
        <fullName evidence="2">protein-glutamate O-methyltransferase</fullName>
        <ecNumber evidence="2">2.1.1.80</ecNumber>
    </recommendedName>
</protein>
<evidence type="ECO:0000256" key="2">
    <source>
        <dbReference type="ARBA" id="ARBA00012534"/>
    </source>
</evidence>
<dbReference type="Pfam" id="PF01739">
    <property type="entry name" value="CheR"/>
    <property type="match status" value="1"/>
</dbReference>
<dbReference type="Gene3D" id="3.40.50.150">
    <property type="entry name" value="Vaccinia Virus protein VP39"/>
    <property type="match status" value="1"/>
</dbReference>
<keyword evidence="3 7" id="KW-0489">Methyltransferase</keyword>
<dbReference type="InterPro" id="IPR022641">
    <property type="entry name" value="CheR_N"/>
</dbReference>
<gene>
    <name evidence="7" type="ORF">DFP81_10357</name>
</gene>
<dbReference type="PRINTS" id="PR00996">
    <property type="entry name" value="CHERMTFRASE"/>
</dbReference>
<comment type="caution">
    <text evidence="7">The sequence shown here is derived from an EMBL/GenBank/DDBJ whole genome shotgun (WGS) entry which is preliminary data.</text>
</comment>
<dbReference type="EC" id="2.1.1.80" evidence="2"/>
<dbReference type="RefSeq" id="WP_115896752.1">
    <property type="nucleotide sequence ID" value="NZ_QUNG01000003.1"/>
</dbReference>
<dbReference type="PROSITE" id="PS50123">
    <property type="entry name" value="CHER"/>
    <property type="match status" value="1"/>
</dbReference>
<name>A0A3E0DPY7_9GAMM</name>
<dbReference type="InterPro" id="IPR022642">
    <property type="entry name" value="CheR_C"/>
</dbReference>
<dbReference type="SUPFAM" id="SSF47757">
    <property type="entry name" value="Chemotaxis receptor methyltransferase CheR, N-terminal domain"/>
    <property type="match status" value="1"/>
</dbReference>
<evidence type="ECO:0000256" key="4">
    <source>
        <dbReference type="ARBA" id="ARBA00022679"/>
    </source>
</evidence>
<dbReference type="SUPFAM" id="SSF53335">
    <property type="entry name" value="S-adenosyl-L-methionine-dependent methyltransferases"/>
    <property type="match status" value="1"/>
</dbReference>
<evidence type="ECO:0000256" key="1">
    <source>
        <dbReference type="ARBA" id="ARBA00001541"/>
    </source>
</evidence>
<keyword evidence="4 7" id="KW-0808">Transferase</keyword>
<dbReference type="Proteomes" id="UP000256542">
    <property type="component" value="Unassembled WGS sequence"/>
</dbReference>
<dbReference type="InterPro" id="IPR000780">
    <property type="entry name" value="CheR_MeTrfase"/>
</dbReference>
<evidence type="ECO:0000313" key="7">
    <source>
        <dbReference type="EMBL" id="REG84863.1"/>
    </source>
</evidence>
<dbReference type="SMART" id="SM00138">
    <property type="entry name" value="MeTrc"/>
    <property type="match status" value="1"/>
</dbReference>
<evidence type="ECO:0000256" key="3">
    <source>
        <dbReference type="ARBA" id="ARBA00022603"/>
    </source>
</evidence>
<keyword evidence="5" id="KW-0949">S-adenosyl-L-methionine</keyword>
<dbReference type="Pfam" id="PF03705">
    <property type="entry name" value="CheR_N"/>
    <property type="match status" value="1"/>
</dbReference>
<evidence type="ECO:0000313" key="8">
    <source>
        <dbReference type="Proteomes" id="UP000256542"/>
    </source>
</evidence>
<evidence type="ECO:0000256" key="5">
    <source>
        <dbReference type="ARBA" id="ARBA00022691"/>
    </source>
</evidence>
<dbReference type="EMBL" id="QUNG01000003">
    <property type="protein sequence ID" value="REG84863.1"/>
    <property type="molecule type" value="Genomic_DNA"/>
</dbReference>
<comment type="catalytic activity">
    <reaction evidence="1">
        <text>L-glutamyl-[protein] + S-adenosyl-L-methionine = [protein]-L-glutamate 5-O-methyl ester + S-adenosyl-L-homocysteine</text>
        <dbReference type="Rhea" id="RHEA:24452"/>
        <dbReference type="Rhea" id="RHEA-COMP:10208"/>
        <dbReference type="Rhea" id="RHEA-COMP:10311"/>
        <dbReference type="ChEBI" id="CHEBI:29973"/>
        <dbReference type="ChEBI" id="CHEBI:57856"/>
        <dbReference type="ChEBI" id="CHEBI:59789"/>
        <dbReference type="ChEBI" id="CHEBI:82795"/>
        <dbReference type="EC" id="2.1.1.80"/>
    </reaction>
</comment>
<dbReference type="Gene3D" id="1.10.155.10">
    <property type="entry name" value="Chemotaxis receptor methyltransferase CheR, N-terminal domain"/>
    <property type="match status" value="1"/>
</dbReference>
<dbReference type="PANTHER" id="PTHR24422">
    <property type="entry name" value="CHEMOTAXIS PROTEIN METHYLTRANSFERASE"/>
    <property type="match status" value="1"/>
</dbReference>
<reference evidence="7 8" key="1">
    <citation type="submission" date="2018-08" db="EMBL/GenBank/DDBJ databases">
        <title>Genomic Encyclopedia of Type Strains, Phase III (KMG-III): the genomes of soil and plant-associated and newly described type strains.</title>
        <authorList>
            <person name="Whitman W."/>
        </authorList>
    </citation>
    <scope>NUCLEOTIDE SEQUENCE [LARGE SCALE GENOMIC DNA]</scope>
    <source>
        <strain evidence="7 8">CECT 7375</strain>
    </source>
</reference>
<keyword evidence="8" id="KW-1185">Reference proteome</keyword>
<feature type="domain" description="CheR-type methyltransferase" evidence="6">
    <location>
        <begin position="1"/>
        <end position="278"/>
    </location>
</feature>
<dbReference type="CDD" id="cd02440">
    <property type="entry name" value="AdoMet_MTases"/>
    <property type="match status" value="1"/>
</dbReference>
<dbReference type="OrthoDB" id="9816309at2"/>
<dbReference type="AlphaFoldDB" id="A0A3E0DPY7"/>
<dbReference type="GO" id="GO:0008983">
    <property type="term" value="F:protein-glutamate O-methyltransferase activity"/>
    <property type="evidence" value="ECO:0007669"/>
    <property type="project" value="UniProtKB-EC"/>
</dbReference>
<accession>A0A3E0DPY7</accession>
<evidence type="ECO:0000259" key="6">
    <source>
        <dbReference type="PROSITE" id="PS50123"/>
    </source>
</evidence>
<dbReference type="PANTHER" id="PTHR24422:SF21">
    <property type="entry name" value="CHEMOTAXIS PROTEIN METHYLTRANSFERASE 1"/>
    <property type="match status" value="1"/>
</dbReference>
<dbReference type="InterPro" id="IPR050903">
    <property type="entry name" value="Bact_Chemotaxis_MeTrfase"/>
</dbReference>
<sequence>MLSSTNAITPNGYLRFRNFLQKACGISLSENKQYLVASRLGKILEREKYTKIEQLVDALERTGNARLKEEVINAMTTNETLWFRDSHPFTILRNKVLPEMTERPLKIWSAASSTGQEPYSISMVIDEYKALKPSALKAGERIVATDICTNILQHAKQGEYDSLAIARGLGADLQNKYFDKIDASTWKIKPHLRARVDFRYLNLIDSFASLGKFDIIFCRNVLIYFDGERKLDILKRMHASLNPGGYLFLGGSEALSGLSSLFEIVQCHPGIVYKAKSLR</sequence>
<proteinExistence type="predicted"/>
<dbReference type="InterPro" id="IPR036804">
    <property type="entry name" value="CheR_N_sf"/>
</dbReference>